<dbReference type="AlphaFoldDB" id="A0A8H4AMX8"/>
<dbReference type="CDD" id="cd00672">
    <property type="entry name" value="CysRS_core"/>
    <property type="match status" value="1"/>
</dbReference>
<dbReference type="SUPFAM" id="SSF52374">
    <property type="entry name" value="Nucleotidylyl transferase"/>
    <property type="match status" value="1"/>
</dbReference>
<accession>A0A8H4AMX8</accession>
<keyword evidence="3" id="KW-0436">Ligase</keyword>
<keyword evidence="11" id="KW-0175">Coiled coil</keyword>
<evidence type="ECO:0000256" key="7">
    <source>
        <dbReference type="ARBA" id="ARBA00022840"/>
    </source>
</evidence>
<name>A0A8H4AMX8_GIGMA</name>
<dbReference type="Pfam" id="PF01406">
    <property type="entry name" value="tRNA-synt_1e"/>
    <property type="match status" value="1"/>
</dbReference>
<keyword evidence="7" id="KW-0067">ATP-binding</keyword>
<organism evidence="13 14">
    <name type="scientific">Gigaspora margarita</name>
    <dbReference type="NCBI Taxonomy" id="4874"/>
    <lineage>
        <taxon>Eukaryota</taxon>
        <taxon>Fungi</taxon>
        <taxon>Fungi incertae sedis</taxon>
        <taxon>Mucoromycota</taxon>
        <taxon>Glomeromycotina</taxon>
        <taxon>Glomeromycetes</taxon>
        <taxon>Diversisporales</taxon>
        <taxon>Gigasporaceae</taxon>
        <taxon>Gigaspora</taxon>
    </lineage>
</organism>
<dbReference type="FunFam" id="1.20.120.1910:FF:000005">
    <property type="entry name" value="Cysteine-tRNA ligase, putative"/>
    <property type="match status" value="1"/>
</dbReference>
<dbReference type="Gene3D" id="3.40.50.620">
    <property type="entry name" value="HUPs"/>
    <property type="match status" value="2"/>
</dbReference>
<evidence type="ECO:0000256" key="1">
    <source>
        <dbReference type="ARBA" id="ARBA00001947"/>
    </source>
</evidence>
<dbReference type="GO" id="GO:0004817">
    <property type="term" value="F:cysteine-tRNA ligase activity"/>
    <property type="evidence" value="ECO:0007669"/>
    <property type="project" value="UniProtKB-EC"/>
</dbReference>
<dbReference type="GO" id="GO:0046872">
    <property type="term" value="F:metal ion binding"/>
    <property type="evidence" value="ECO:0007669"/>
    <property type="project" value="UniProtKB-KW"/>
</dbReference>
<evidence type="ECO:0000256" key="3">
    <source>
        <dbReference type="ARBA" id="ARBA00022598"/>
    </source>
</evidence>
<keyword evidence="4" id="KW-0479">Metal-binding</keyword>
<dbReference type="InterPro" id="IPR009080">
    <property type="entry name" value="tRNAsynth_Ia_anticodon-bd"/>
</dbReference>
<feature type="coiled-coil region" evidence="11">
    <location>
        <begin position="692"/>
        <end position="735"/>
    </location>
</feature>
<dbReference type="InterPro" id="IPR032678">
    <property type="entry name" value="tRNA-synt_1_cat_dom"/>
</dbReference>
<dbReference type="GO" id="GO:0005524">
    <property type="term" value="F:ATP binding"/>
    <property type="evidence" value="ECO:0007669"/>
    <property type="project" value="UniProtKB-KW"/>
</dbReference>
<evidence type="ECO:0000256" key="4">
    <source>
        <dbReference type="ARBA" id="ARBA00022723"/>
    </source>
</evidence>
<keyword evidence="5" id="KW-0547">Nucleotide-binding</keyword>
<dbReference type="PRINTS" id="PR00983">
    <property type="entry name" value="TRNASYNTHCYS"/>
</dbReference>
<evidence type="ECO:0000256" key="5">
    <source>
        <dbReference type="ARBA" id="ARBA00022741"/>
    </source>
</evidence>
<keyword evidence="14" id="KW-1185">Reference proteome</keyword>
<feature type="domain" description="tRNA synthetases class I catalytic" evidence="12">
    <location>
        <begin position="82"/>
        <end position="496"/>
    </location>
</feature>
<dbReference type="InterPro" id="IPR024909">
    <property type="entry name" value="Cys-tRNA/MSH_ligase"/>
</dbReference>
<dbReference type="OrthoDB" id="438179at2759"/>
<dbReference type="Gene3D" id="1.20.120.1910">
    <property type="entry name" value="Cysteine-tRNA ligase, C-terminal anti-codon recognition domain"/>
    <property type="match status" value="1"/>
</dbReference>
<dbReference type="Proteomes" id="UP000439903">
    <property type="component" value="Unassembled WGS sequence"/>
</dbReference>
<dbReference type="EMBL" id="WTPW01000405">
    <property type="protein sequence ID" value="KAF0514670.1"/>
    <property type="molecule type" value="Genomic_DNA"/>
</dbReference>
<dbReference type="InterPro" id="IPR014729">
    <property type="entry name" value="Rossmann-like_a/b/a_fold"/>
</dbReference>
<keyword evidence="6" id="KW-0862">Zinc</keyword>
<evidence type="ECO:0000313" key="14">
    <source>
        <dbReference type="Proteomes" id="UP000439903"/>
    </source>
</evidence>
<reference evidence="13 14" key="1">
    <citation type="journal article" date="2019" name="Environ. Microbiol.">
        <title>At the nexus of three kingdoms: the genome of the mycorrhizal fungus Gigaspora margarita provides insights into plant, endobacterial and fungal interactions.</title>
        <authorList>
            <person name="Venice F."/>
            <person name="Ghignone S."/>
            <person name="Salvioli di Fossalunga A."/>
            <person name="Amselem J."/>
            <person name="Novero M."/>
            <person name="Xianan X."/>
            <person name="Sedzielewska Toro K."/>
            <person name="Morin E."/>
            <person name="Lipzen A."/>
            <person name="Grigoriev I.V."/>
            <person name="Henrissat B."/>
            <person name="Martin F.M."/>
            <person name="Bonfante P."/>
        </authorList>
    </citation>
    <scope>NUCLEOTIDE SEQUENCE [LARGE SCALE GENOMIC DNA]</scope>
    <source>
        <strain evidence="13 14">BEG34</strain>
    </source>
</reference>
<dbReference type="PANTHER" id="PTHR10890:SF3">
    <property type="entry name" value="CYSTEINE--TRNA LIGASE, CYTOPLASMIC"/>
    <property type="match status" value="1"/>
</dbReference>
<evidence type="ECO:0000256" key="6">
    <source>
        <dbReference type="ARBA" id="ARBA00022833"/>
    </source>
</evidence>
<evidence type="ECO:0000313" key="13">
    <source>
        <dbReference type="EMBL" id="KAF0514670.1"/>
    </source>
</evidence>
<sequence>MKIAFQIYTLCKKFTLNIELRQLQSYSTRRELSPIILKNIKYVNASMANKKQPEWHAPVSDNSLPTLKIYNSLTRTKVDFIPKKGKQISWYNCGPTVYDAAHLGHARLYVSIDIIRRILTDYFNYDILFVMNITDIDDKIILRARNNYLFNNFKSTIKSLTPELIEQIRSALNDFAKSKLGVMGDGLENNASRDDPKYLLYVNSFREAAKALAEAEVALEYNDTSEEVAHKLLKESQLIVSEWLDKKDGASITDQKIFRDLAATWEQEFMNDMQTLNVRPCDILSRVSEYVPEIVVYIQKIIENGFAYEVDGSVYFDTVAFNNKEGHHYAKLEPWSANNEGLIEEGEGSLGSKLLGKRNKGDFALWKKSKSGEPSWDSPWGFGRPGWHIECSVMASEIFDDYLDIHSGGIDLAFPHHDNEMAQSEAYHGCQQWVNYFVHVGHLNIEGQKMSKSLKNFITIRQALEKHTARQLRLCFLLHQWDSKLDFKESTMGEAKGIETILNNFFVNTKALVNEFKQTAHESNGIHRYNASEKELMNFFREKQLAVHMALCDSFNTPTVMNEIMELINKTNIYVSAGRNNINMVVLENIAKYVTRMLKIFGVIGNISSEDIGFGESEQSTINREEVVLPYLRVLSSFRDSVRELARQQKSHGEFLALSDKLRDTDLVNLGVSLDDQEDGKALVKLVDKDVLIKAREAKLQLQAEKAAKKEAAAIAKEEERKRKLEKGKLAAEDMFKEEKDEDGKNLYSAFDEQGIPTHDNNGEELSKSRIKKLKQKWDIQKKLNDEYLACTASNSDN</sequence>
<evidence type="ECO:0000256" key="9">
    <source>
        <dbReference type="ARBA" id="ARBA00023146"/>
    </source>
</evidence>
<keyword evidence="9 13" id="KW-0030">Aminoacyl-tRNA synthetase</keyword>
<evidence type="ECO:0000256" key="2">
    <source>
        <dbReference type="ARBA" id="ARBA00012832"/>
    </source>
</evidence>
<evidence type="ECO:0000256" key="11">
    <source>
        <dbReference type="SAM" id="Coils"/>
    </source>
</evidence>
<comment type="cofactor">
    <cofactor evidence="1">
        <name>Zn(2+)</name>
        <dbReference type="ChEBI" id="CHEBI:29105"/>
    </cofactor>
</comment>
<dbReference type="GO" id="GO:0006423">
    <property type="term" value="P:cysteinyl-tRNA aminoacylation"/>
    <property type="evidence" value="ECO:0007669"/>
    <property type="project" value="InterPro"/>
</dbReference>
<evidence type="ECO:0000256" key="8">
    <source>
        <dbReference type="ARBA" id="ARBA00022917"/>
    </source>
</evidence>
<dbReference type="SUPFAM" id="SSF47323">
    <property type="entry name" value="Anticodon-binding domain of a subclass of class I aminoacyl-tRNA synthetases"/>
    <property type="match status" value="1"/>
</dbReference>
<dbReference type="EC" id="6.1.1.16" evidence="2"/>
<gene>
    <name evidence="13" type="ORF">F8M41_017519</name>
</gene>
<protein>
    <recommendedName>
        <fullName evidence="2">cysteine--tRNA ligase</fullName>
        <ecNumber evidence="2">6.1.1.16</ecNumber>
    </recommendedName>
    <alternativeName>
        <fullName evidence="10">Cysteinyl-tRNA synthetase</fullName>
    </alternativeName>
</protein>
<dbReference type="InterPro" id="IPR015803">
    <property type="entry name" value="Cys-tRNA-ligase"/>
</dbReference>
<evidence type="ECO:0000259" key="12">
    <source>
        <dbReference type="Pfam" id="PF01406"/>
    </source>
</evidence>
<dbReference type="PANTHER" id="PTHR10890">
    <property type="entry name" value="CYSTEINYL-TRNA SYNTHETASE"/>
    <property type="match status" value="1"/>
</dbReference>
<comment type="caution">
    <text evidence="13">The sequence shown here is derived from an EMBL/GenBank/DDBJ whole genome shotgun (WGS) entry which is preliminary data.</text>
</comment>
<proteinExistence type="inferred from homology"/>
<dbReference type="HAMAP" id="MF_00041">
    <property type="entry name" value="Cys_tRNA_synth"/>
    <property type="match status" value="1"/>
</dbReference>
<dbReference type="GO" id="GO:0005737">
    <property type="term" value="C:cytoplasm"/>
    <property type="evidence" value="ECO:0007669"/>
    <property type="project" value="TreeGrafter"/>
</dbReference>
<keyword evidence="8" id="KW-0648">Protein biosynthesis</keyword>
<dbReference type="NCBIfam" id="TIGR00435">
    <property type="entry name" value="cysS"/>
    <property type="match status" value="1"/>
</dbReference>
<evidence type="ECO:0000256" key="10">
    <source>
        <dbReference type="ARBA" id="ARBA00031499"/>
    </source>
</evidence>